<dbReference type="SMART" id="SM00343">
    <property type="entry name" value="ZnF_C2HC"/>
    <property type="match status" value="2"/>
</dbReference>
<reference evidence="3 4" key="1">
    <citation type="submission" date="2022-01" db="EMBL/GenBank/DDBJ databases">
        <title>A chromosomal length assembly of Cordylochernes scorpioides.</title>
        <authorList>
            <person name="Zeh D."/>
            <person name="Zeh J."/>
        </authorList>
    </citation>
    <scope>NUCLEOTIDE SEQUENCE [LARGE SCALE GENOMIC DNA]</scope>
    <source>
        <strain evidence="3">IN4F17</strain>
        <tissue evidence="3">Whole Body</tissue>
    </source>
</reference>
<evidence type="ECO:0000256" key="1">
    <source>
        <dbReference type="SAM" id="MobiDB-lite"/>
    </source>
</evidence>
<dbReference type="Proteomes" id="UP001235939">
    <property type="component" value="Chromosome 03"/>
</dbReference>
<feature type="domain" description="CCHC-type" evidence="2">
    <location>
        <begin position="312"/>
        <end position="328"/>
    </location>
</feature>
<keyword evidence="4" id="KW-1185">Reference proteome</keyword>
<proteinExistence type="predicted"/>
<evidence type="ECO:0000313" key="3">
    <source>
        <dbReference type="EMBL" id="UYV65950.1"/>
    </source>
</evidence>
<feature type="region of interest" description="Disordered" evidence="1">
    <location>
        <begin position="83"/>
        <end position="127"/>
    </location>
</feature>
<name>A0ABY6KB66_9ARAC</name>
<evidence type="ECO:0000313" key="4">
    <source>
        <dbReference type="Proteomes" id="UP001235939"/>
    </source>
</evidence>
<feature type="region of interest" description="Disordered" evidence="1">
    <location>
        <begin position="358"/>
        <end position="393"/>
    </location>
</feature>
<accession>A0ABY6KB66</accession>
<dbReference type="InterPro" id="IPR001878">
    <property type="entry name" value="Znf_CCHC"/>
</dbReference>
<organism evidence="3 4">
    <name type="scientific">Cordylochernes scorpioides</name>
    <dbReference type="NCBI Taxonomy" id="51811"/>
    <lineage>
        <taxon>Eukaryota</taxon>
        <taxon>Metazoa</taxon>
        <taxon>Ecdysozoa</taxon>
        <taxon>Arthropoda</taxon>
        <taxon>Chelicerata</taxon>
        <taxon>Arachnida</taxon>
        <taxon>Pseudoscorpiones</taxon>
        <taxon>Cheliferoidea</taxon>
        <taxon>Chernetidae</taxon>
        <taxon>Cordylochernes</taxon>
    </lineage>
</organism>
<dbReference type="EMBL" id="CP092865">
    <property type="protein sequence ID" value="UYV65950.1"/>
    <property type="molecule type" value="Genomic_DNA"/>
</dbReference>
<feature type="region of interest" description="Disordered" evidence="1">
    <location>
        <begin position="592"/>
        <end position="612"/>
    </location>
</feature>
<sequence>MEARDIELTNQYALLAECSAQELSNCVGLVDRDQEMAELSDKVENSIIVSVKSNNETRKHANFALNSSISYPNWADRVEALENTSTSEGYQKPKGAKRKDRDPEGNPAKVPKADNIPATPSQPPKRVARDAVIQLKNNRQQQALSKARSAAASFDQCCYIEYCADFSPVQYIKALEEMLGKGAVFQLMKMSGQVMVGLANVDLADRLVEGGLNIGTTFLRAFPYRQRPEKIVLGNLPLAIKYEDVIAALRPYCRVVSLTHEVVASSGYTWTTGNREVFVLLKDGIKLQQLPAKLVIVSKGESTSAYITYGVRCSKCHRQGHRRAACPLGISGERHQDTRQDPPCRACVRGELPVRPYETPAPELPVPAPSTSQLPSRPEPFLANTEPSAAPAKENQTMTVPSIQSTTPVAQILSPSQILQERDEVENIFIELNADSILAPLYEVVDDDEVVAAVLYRSDREVLLDELSDGNRKILYEFLGNVTPLIYWLKAKRMGCKLMSTSPKSAKSPPRNHQLNLKCLKVIQIQKMTSMQILSRRRTADMQILAAIGLIARNRKTSLSRDKMWALPKWAAPRRGLMTDYAKSGTKKGCIQAPGIPSNSSRPRATPRPSKVHECQTTRQKQATFRARSAAGQADQCVYLEFCADFTQEQYFRALEAKLGKGTIYQLTKMEGRILIGLSSVQLADKLIEEGLNDEDATLRAFPLRKRAERIVLGNVLFFVEDADFVTALRPYGQVTSIIQLEDSCWADARREAFITLRDGVKLSQIPARLDVKVKGGVTHVYVTYGIKCSLCYKQGHKRANCPRKTRLQEDKLVLIVDAPDACLKPWTKPPSTSNAPPVATALPTAAVVADPPPSDTVRAEEAVVLTPPTPENQSESLPESSQEKRFLVENQMDDLLKNKKTSEAIAHAQKLSLNRE</sequence>
<evidence type="ECO:0000259" key="2">
    <source>
        <dbReference type="SMART" id="SM00343"/>
    </source>
</evidence>
<protein>
    <recommendedName>
        <fullName evidence="2">CCHC-type domain-containing protein</fullName>
    </recommendedName>
</protein>
<gene>
    <name evidence="3" type="ORF">LAZ67_3005977</name>
</gene>
<feature type="domain" description="CCHC-type" evidence="2">
    <location>
        <begin position="788"/>
        <end position="804"/>
    </location>
</feature>